<dbReference type="KEGG" id="vg:64947902"/>
<evidence type="ECO:0000313" key="1">
    <source>
        <dbReference type="EMBL" id="ASZ75431.1"/>
    </source>
</evidence>
<name>A0A249XTW5_9CAUD</name>
<evidence type="ECO:0000313" key="2">
    <source>
        <dbReference type="Proteomes" id="UP000225285"/>
    </source>
</evidence>
<sequence>MLKCSCGYRGFTVEVEEHLEYMHGTGDYSHQLMERHA</sequence>
<dbReference type="Proteomes" id="UP000225285">
    <property type="component" value="Segment"/>
</dbReference>
<organism evidence="1 2">
    <name type="scientific">Mycobacterium phage JoshKayV</name>
    <dbReference type="NCBI Taxonomy" id="2024294"/>
    <lineage>
        <taxon>Viruses</taxon>
        <taxon>Duplodnaviria</taxon>
        <taxon>Heunggongvirae</taxon>
        <taxon>Uroviricota</taxon>
        <taxon>Caudoviricetes</taxon>
        <taxon>Turbidovirus</taxon>
        <taxon>Turbidovirus joshkayV</taxon>
    </lineage>
</organism>
<keyword evidence="2" id="KW-1185">Reference proteome</keyword>
<gene>
    <name evidence="1" type="primary">92</name>
    <name evidence="1" type="ORF">PBI_JOSHKAYV_92</name>
</gene>
<dbReference type="RefSeq" id="YP_010064086.1">
    <property type="nucleotide sequence ID" value="NC_054812.1"/>
</dbReference>
<proteinExistence type="predicted"/>
<protein>
    <submittedName>
        <fullName evidence="1">Uncharacterized protein</fullName>
    </submittedName>
</protein>
<reference evidence="1 2" key="1">
    <citation type="submission" date="2017-07" db="EMBL/GenBank/DDBJ databases">
        <authorList>
            <person name="Thaver V."/>
            <person name="Mbili M.J."/>
            <person name="Njiva N."/>
            <person name="Ngwane S."/>
            <person name="Mbatha S."/>
            <person name="Nerwande A.T."/>
            <person name="Ramphal U."/>
            <person name="Mpangane S."/>
            <person name="Munsamy V."/>
            <person name="Guerrero Bustamante C.A."/>
            <person name="Pope W.H."/>
            <person name="Russell D.A."/>
            <person name="Garlena R.A."/>
            <person name="Larsen M.H."/>
            <person name="Jacobs-Sera D."/>
            <person name="Hatfull G.F."/>
        </authorList>
    </citation>
    <scope>NUCLEOTIDE SEQUENCE [LARGE SCALE GENOMIC DNA]</scope>
</reference>
<dbReference type="EMBL" id="MF472896">
    <property type="protein sequence ID" value="ASZ75431.1"/>
    <property type="molecule type" value="Genomic_DNA"/>
</dbReference>
<dbReference type="GeneID" id="64947902"/>
<accession>A0A249XTW5</accession>